<comment type="caution">
    <text evidence="2">The sequence shown here is derived from an EMBL/GenBank/DDBJ whole genome shotgun (WGS) entry which is preliminary data.</text>
</comment>
<evidence type="ECO:0000256" key="1">
    <source>
        <dbReference type="SAM" id="Phobius"/>
    </source>
</evidence>
<keyword evidence="3" id="KW-1185">Reference proteome</keyword>
<gene>
    <name evidence="2" type="ORF">QO231_23800</name>
</gene>
<proteinExistence type="predicted"/>
<dbReference type="RefSeq" id="WP_316782245.1">
    <property type="nucleotide sequence ID" value="NZ_JASMWN010000033.1"/>
</dbReference>
<dbReference type="EMBL" id="JASMWN010000033">
    <property type="protein sequence ID" value="MDU9006863.1"/>
    <property type="molecule type" value="Genomic_DNA"/>
</dbReference>
<name>A0ABU3VL02_9RHOB</name>
<evidence type="ECO:0000313" key="2">
    <source>
        <dbReference type="EMBL" id="MDU9006863.1"/>
    </source>
</evidence>
<protein>
    <submittedName>
        <fullName evidence="2">Uncharacterized protein</fullName>
    </submittedName>
</protein>
<reference evidence="3" key="1">
    <citation type="submission" date="2023-05" db="EMBL/GenBank/DDBJ databases">
        <title>Sedimentitalea sp. nov. JM2-8.</title>
        <authorList>
            <person name="Huang J."/>
        </authorList>
    </citation>
    <scope>NUCLEOTIDE SEQUENCE [LARGE SCALE GENOMIC DNA]</scope>
    <source>
        <strain evidence="3">KHS03</strain>
    </source>
</reference>
<keyword evidence="1" id="KW-0812">Transmembrane</keyword>
<keyword evidence="1" id="KW-0472">Membrane</keyword>
<accession>A0ABU3VL02</accession>
<evidence type="ECO:0000313" key="3">
    <source>
        <dbReference type="Proteomes" id="UP001255416"/>
    </source>
</evidence>
<dbReference type="Proteomes" id="UP001255416">
    <property type="component" value="Unassembled WGS sequence"/>
</dbReference>
<keyword evidence="1" id="KW-1133">Transmembrane helix</keyword>
<sequence length="113" mass="11461">MDIATITDIYGKAGGPVLSYLVIGAVLLVALPAAVLIGHHAGRLHRLKTVSSGKGVDLQAGQTSLGGILTLLGLLLAFSFGNALSIAQAGCVATTIQPDAPPAFKSPKHQIHS</sequence>
<organism evidence="2 3">
    <name type="scientific">Sedimentitalea todarodis</name>
    <dbReference type="NCBI Taxonomy" id="1631240"/>
    <lineage>
        <taxon>Bacteria</taxon>
        <taxon>Pseudomonadati</taxon>
        <taxon>Pseudomonadota</taxon>
        <taxon>Alphaproteobacteria</taxon>
        <taxon>Rhodobacterales</taxon>
        <taxon>Paracoccaceae</taxon>
        <taxon>Sedimentitalea</taxon>
    </lineage>
</organism>
<feature type="transmembrane region" description="Helical" evidence="1">
    <location>
        <begin position="17"/>
        <end position="38"/>
    </location>
</feature>